<dbReference type="Gene3D" id="1.10.8.50">
    <property type="match status" value="1"/>
</dbReference>
<evidence type="ECO:0000259" key="16">
    <source>
        <dbReference type="PROSITE" id="PS51066"/>
    </source>
</evidence>
<keyword evidence="8 15" id="KW-0862">Zinc</keyword>
<keyword evidence="6 15" id="KW-0863">Zinc-finger</keyword>
<sequence>MPELPEVETTKRGIQPNVEQQTIRDIIIRDARLRWPVDTTLPKKLPGLVISAIRRRAKYLLLETERGHLIIHLGMSGNLRVLPHDHPHVKHDHIDLVLDNGYLLRYHDPRRFGCWLWTEAAPEEHDLLKTLGPEPLTDAFNADHLLQKAQNRKVAVKTFIMTNAVVVGVGNIYANEALFLSGLHPTRPAHSLTHPEAEQLVDHIKQVLAAAIEQGGTTLKDFLSPSGQPGYFEQKLHVYGRDKQPCPTCGRPVQKTVLNQRAAYFCEHCQK</sequence>
<dbReference type="CDD" id="cd08966">
    <property type="entry name" value="EcFpg-like_N"/>
    <property type="match status" value="1"/>
</dbReference>
<evidence type="ECO:0000313" key="18">
    <source>
        <dbReference type="EMBL" id="QAB16085.1"/>
    </source>
</evidence>
<keyword evidence="12 15" id="KW-0511">Multifunctional enzyme</keyword>
<comment type="similarity">
    <text evidence="2 15">Belongs to the FPG family.</text>
</comment>
<evidence type="ECO:0000313" key="19">
    <source>
        <dbReference type="Proteomes" id="UP000285478"/>
    </source>
</evidence>
<feature type="active site" description="Proton donor; for beta-elimination activity" evidence="15">
    <location>
        <position position="58"/>
    </location>
</feature>
<dbReference type="InterPro" id="IPR000214">
    <property type="entry name" value="Znf_DNA_glyclase/AP_lyase"/>
</dbReference>
<evidence type="ECO:0000256" key="4">
    <source>
        <dbReference type="ARBA" id="ARBA00022723"/>
    </source>
</evidence>
<organism evidence="18 19">
    <name type="scientific">Hydrogenovibrio thermophilus</name>
    <dbReference type="NCBI Taxonomy" id="265883"/>
    <lineage>
        <taxon>Bacteria</taxon>
        <taxon>Pseudomonadati</taxon>
        <taxon>Pseudomonadota</taxon>
        <taxon>Gammaproteobacteria</taxon>
        <taxon>Thiotrichales</taxon>
        <taxon>Piscirickettsiaceae</taxon>
        <taxon>Hydrogenovibrio</taxon>
    </lineage>
</organism>
<feature type="binding site" evidence="15">
    <location>
        <position position="91"/>
    </location>
    <ligand>
        <name>DNA</name>
        <dbReference type="ChEBI" id="CHEBI:16991"/>
    </ligand>
</feature>
<dbReference type="Gene3D" id="3.20.190.10">
    <property type="entry name" value="MutM-like, N-terminal"/>
    <property type="match status" value="1"/>
</dbReference>
<dbReference type="InterPro" id="IPR010979">
    <property type="entry name" value="Ribosomal_uS13-like_H2TH"/>
</dbReference>
<comment type="subunit">
    <text evidence="3 15">Monomer.</text>
</comment>
<dbReference type="InterPro" id="IPR020629">
    <property type="entry name" value="FPG_Glyclase"/>
</dbReference>
<dbReference type="GO" id="GO:0003684">
    <property type="term" value="F:damaged DNA binding"/>
    <property type="evidence" value="ECO:0007669"/>
    <property type="project" value="InterPro"/>
</dbReference>
<evidence type="ECO:0000256" key="14">
    <source>
        <dbReference type="ARBA" id="ARBA00044632"/>
    </source>
</evidence>
<dbReference type="HAMAP" id="MF_00103">
    <property type="entry name" value="Fapy_DNA_glycosyl"/>
    <property type="match status" value="1"/>
</dbReference>
<dbReference type="PROSITE" id="PS01242">
    <property type="entry name" value="ZF_FPG_1"/>
    <property type="match status" value="1"/>
</dbReference>
<keyword evidence="19" id="KW-1185">Reference proteome</keyword>
<feature type="domain" description="FPG-type" evidence="16">
    <location>
        <begin position="237"/>
        <end position="271"/>
    </location>
</feature>
<comment type="catalytic activity">
    <reaction evidence="14 15">
        <text>2'-deoxyribonucleotide-(2'-deoxyribose 5'-phosphate)-2'-deoxyribonucleotide-DNA = a 3'-end 2'-deoxyribonucleotide-(2,3-dehydro-2,3-deoxyribose 5'-phosphate)-DNA + a 5'-end 5'-phospho-2'-deoxyribonucleoside-DNA + H(+)</text>
        <dbReference type="Rhea" id="RHEA:66592"/>
        <dbReference type="Rhea" id="RHEA-COMP:13180"/>
        <dbReference type="Rhea" id="RHEA-COMP:16897"/>
        <dbReference type="Rhea" id="RHEA-COMP:17067"/>
        <dbReference type="ChEBI" id="CHEBI:15378"/>
        <dbReference type="ChEBI" id="CHEBI:136412"/>
        <dbReference type="ChEBI" id="CHEBI:157695"/>
        <dbReference type="ChEBI" id="CHEBI:167181"/>
        <dbReference type="EC" id="4.2.99.18"/>
    </reaction>
</comment>
<keyword evidence="4 15" id="KW-0479">Metal-binding</keyword>
<evidence type="ECO:0000256" key="11">
    <source>
        <dbReference type="ARBA" id="ARBA00023239"/>
    </source>
</evidence>
<evidence type="ECO:0000256" key="13">
    <source>
        <dbReference type="ARBA" id="ARBA00023295"/>
    </source>
</evidence>
<dbReference type="GO" id="GO:0140078">
    <property type="term" value="F:class I DNA-(apurinic or apyrimidinic site) endonuclease activity"/>
    <property type="evidence" value="ECO:0007669"/>
    <property type="project" value="UniProtKB-EC"/>
</dbReference>
<dbReference type="AlphaFoldDB" id="A0A410H587"/>
<dbReference type="Pfam" id="PF06831">
    <property type="entry name" value="H2TH"/>
    <property type="match status" value="1"/>
</dbReference>
<feature type="domain" description="Formamidopyrimidine-DNA glycosylase catalytic" evidence="17">
    <location>
        <begin position="2"/>
        <end position="113"/>
    </location>
</feature>
<evidence type="ECO:0000256" key="6">
    <source>
        <dbReference type="ARBA" id="ARBA00022771"/>
    </source>
</evidence>
<dbReference type="SMART" id="SM01232">
    <property type="entry name" value="H2TH"/>
    <property type="match status" value="1"/>
</dbReference>
<keyword evidence="11 15" id="KW-0456">Lyase</keyword>
<dbReference type="EMBL" id="CP035033">
    <property type="protein sequence ID" value="QAB16085.1"/>
    <property type="molecule type" value="Genomic_DNA"/>
</dbReference>
<dbReference type="SUPFAM" id="SSF81624">
    <property type="entry name" value="N-terminal domain of MutM-like DNA repair proteins"/>
    <property type="match status" value="1"/>
</dbReference>
<dbReference type="PANTHER" id="PTHR22993">
    <property type="entry name" value="FORMAMIDOPYRIMIDINE-DNA GLYCOSYLASE"/>
    <property type="match status" value="1"/>
</dbReference>
<evidence type="ECO:0000256" key="7">
    <source>
        <dbReference type="ARBA" id="ARBA00022801"/>
    </source>
</evidence>
<evidence type="ECO:0000256" key="3">
    <source>
        <dbReference type="ARBA" id="ARBA00011245"/>
    </source>
</evidence>
<dbReference type="GO" id="GO:0008270">
    <property type="term" value="F:zinc ion binding"/>
    <property type="evidence" value="ECO:0007669"/>
    <property type="project" value="UniProtKB-UniRule"/>
</dbReference>
<dbReference type="InterPro" id="IPR010663">
    <property type="entry name" value="Znf_FPG/IleRS"/>
</dbReference>
<gene>
    <name evidence="15" type="primary">mutM</name>
    <name evidence="15" type="synonym">fpg</name>
    <name evidence="18" type="ORF">EPV75_10590</name>
</gene>
<feature type="active site" description="Schiff-base intermediate with DNA" evidence="15">
    <location>
        <position position="2"/>
    </location>
</feature>
<evidence type="ECO:0000256" key="5">
    <source>
        <dbReference type="ARBA" id="ARBA00022763"/>
    </source>
</evidence>
<dbReference type="EC" id="4.2.99.18" evidence="15"/>
<keyword evidence="10 15" id="KW-0234">DNA repair</keyword>
<comment type="function">
    <text evidence="15">Involved in base excision repair of DNA damaged by oxidation or by mutagenic agents. Acts as DNA glycosylase that recognizes and removes damaged bases. Has a preference for oxidized purines, such as 7,8-dihydro-8-oxoguanine (8-oxoG). Has AP (apurinic/apyrimidinic) lyase activity and introduces nicks in the DNA strand. Cleaves the DNA backbone by beta-delta elimination to generate a single-strand break at the site of the removed base with both 3'- and 5'-phosphates.</text>
</comment>
<dbReference type="FunFam" id="3.20.190.10:FF:000001">
    <property type="entry name" value="Formamidopyrimidine-DNA glycosylase"/>
    <property type="match status" value="1"/>
</dbReference>
<feature type="active site" description="Proton donor" evidence="15">
    <location>
        <position position="3"/>
    </location>
</feature>
<evidence type="ECO:0000256" key="15">
    <source>
        <dbReference type="HAMAP-Rule" id="MF_00103"/>
    </source>
</evidence>
<dbReference type="RefSeq" id="WP_128385369.1">
    <property type="nucleotide sequence ID" value="NZ_CP035033.1"/>
</dbReference>
<evidence type="ECO:0000256" key="10">
    <source>
        <dbReference type="ARBA" id="ARBA00023204"/>
    </source>
</evidence>
<dbReference type="SUPFAM" id="SSF57716">
    <property type="entry name" value="Glucocorticoid receptor-like (DNA-binding domain)"/>
    <property type="match status" value="1"/>
</dbReference>
<feature type="binding site" evidence="15">
    <location>
        <position position="152"/>
    </location>
    <ligand>
        <name>DNA</name>
        <dbReference type="ChEBI" id="CHEBI:16991"/>
    </ligand>
</feature>
<evidence type="ECO:0000256" key="1">
    <source>
        <dbReference type="ARBA" id="ARBA00001668"/>
    </source>
</evidence>
<evidence type="ECO:0000259" key="17">
    <source>
        <dbReference type="PROSITE" id="PS51068"/>
    </source>
</evidence>
<dbReference type="GO" id="GO:0034039">
    <property type="term" value="F:8-oxo-7,8-dihydroguanine DNA N-glycosylase activity"/>
    <property type="evidence" value="ECO:0007669"/>
    <property type="project" value="TreeGrafter"/>
</dbReference>
<keyword evidence="13 15" id="KW-0326">Glycosidase</keyword>
<accession>A0A410H587</accession>
<dbReference type="InterPro" id="IPR012319">
    <property type="entry name" value="FPG_cat"/>
</dbReference>
<proteinExistence type="inferred from homology"/>
<dbReference type="InterPro" id="IPR015886">
    <property type="entry name" value="H2TH_FPG"/>
</dbReference>
<dbReference type="InterPro" id="IPR035937">
    <property type="entry name" value="FPG_N"/>
</dbReference>
<dbReference type="InterPro" id="IPR015887">
    <property type="entry name" value="DNA_glyclase_Znf_dom_DNA_BS"/>
</dbReference>
<dbReference type="SMART" id="SM00898">
    <property type="entry name" value="Fapy_DNA_glyco"/>
    <property type="match status" value="1"/>
</dbReference>
<dbReference type="NCBIfam" id="TIGR00577">
    <property type="entry name" value="fpg"/>
    <property type="match status" value="1"/>
</dbReference>
<dbReference type="GO" id="GO:0006284">
    <property type="term" value="P:base-excision repair"/>
    <property type="evidence" value="ECO:0007669"/>
    <property type="project" value="InterPro"/>
</dbReference>
<keyword evidence="9 15" id="KW-0238">DNA-binding</keyword>
<evidence type="ECO:0000256" key="8">
    <source>
        <dbReference type="ARBA" id="ARBA00022833"/>
    </source>
</evidence>
<feature type="binding site" evidence="15">
    <location>
        <position position="110"/>
    </location>
    <ligand>
        <name>DNA</name>
        <dbReference type="ChEBI" id="CHEBI:16991"/>
    </ligand>
</feature>
<keyword evidence="7 15" id="KW-0378">Hydrolase</keyword>
<dbReference type="KEGG" id="htr:EPV75_10590"/>
<dbReference type="PROSITE" id="PS51068">
    <property type="entry name" value="FPG_CAT"/>
    <property type="match status" value="1"/>
</dbReference>
<comment type="cofactor">
    <cofactor evidence="15">
        <name>Zn(2+)</name>
        <dbReference type="ChEBI" id="CHEBI:29105"/>
    </cofactor>
    <text evidence="15">Binds 1 zinc ion per subunit.</text>
</comment>
<reference evidence="18 19" key="1">
    <citation type="journal article" date="2018" name="Environ. Microbiol.">
        <title>Genomes of ubiquitous marine and hypersaline Hydrogenovibrio, Thiomicrorhabdus and Thiomicrospira spp. encode a diversity of mechanisms to sustain chemolithoautotrophy in heterogeneous environments.</title>
        <authorList>
            <person name="Scott K.M."/>
            <person name="Williams J."/>
            <person name="Porter C.M.B."/>
            <person name="Russel S."/>
            <person name="Harmer T.L."/>
            <person name="Paul J.H."/>
            <person name="Antonen K.M."/>
            <person name="Bridges M.K."/>
            <person name="Camper G.J."/>
            <person name="Campla C.K."/>
            <person name="Casella L.G."/>
            <person name="Chase E."/>
            <person name="Conrad J.W."/>
            <person name="Cruz M.C."/>
            <person name="Dunlap D.S."/>
            <person name="Duran L."/>
            <person name="Fahsbender E.M."/>
            <person name="Goldsmith D.B."/>
            <person name="Keeley R.F."/>
            <person name="Kondoff M.R."/>
            <person name="Kussy B.I."/>
            <person name="Lane M.K."/>
            <person name="Lawler S."/>
            <person name="Leigh B.A."/>
            <person name="Lewis C."/>
            <person name="Lostal L.M."/>
            <person name="Marking D."/>
            <person name="Mancera P.A."/>
            <person name="McClenthan E.C."/>
            <person name="McIntyre E.A."/>
            <person name="Mine J.A."/>
            <person name="Modi S."/>
            <person name="Moore B.D."/>
            <person name="Morgan W.A."/>
            <person name="Nelson K.M."/>
            <person name="Nguyen K.N."/>
            <person name="Ogburn N."/>
            <person name="Parrino D.G."/>
            <person name="Pedapudi A.D."/>
            <person name="Pelham R.P."/>
            <person name="Preece A.M."/>
            <person name="Rampersad E.A."/>
            <person name="Richardson J.C."/>
            <person name="Rodgers C.M."/>
            <person name="Schaffer B.L."/>
            <person name="Sheridan N.E."/>
            <person name="Solone M.R."/>
            <person name="Staley Z.R."/>
            <person name="Tabuchi M."/>
            <person name="Waide R.J."/>
            <person name="Wanjugi P.W."/>
            <person name="Young S."/>
            <person name="Clum A."/>
            <person name="Daum C."/>
            <person name="Huntemann M."/>
            <person name="Ivanova N."/>
            <person name="Kyrpides N."/>
            <person name="Mikhailova N."/>
            <person name="Palaniappan K."/>
            <person name="Pillay M."/>
            <person name="Reddy T.B.K."/>
            <person name="Shapiro N."/>
            <person name="Stamatis D."/>
            <person name="Varghese N."/>
            <person name="Woyke T."/>
            <person name="Boden R."/>
            <person name="Freyermuth S.K."/>
            <person name="Kerfeld C.A."/>
        </authorList>
    </citation>
    <scope>NUCLEOTIDE SEQUENCE [LARGE SCALE GENOMIC DNA]</scope>
    <source>
        <strain evidence="18 19">JR-2</strain>
    </source>
</reference>
<name>A0A410H587_9GAMM</name>
<keyword evidence="5 15" id="KW-0227">DNA damage</keyword>
<dbReference type="NCBIfam" id="NF002211">
    <property type="entry name" value="PRK01103.1"/>
    <property type="match status" value="1"/>
</dbReference>
<dbReference type="PROSITE" id="PS51066">
    <property type="entry name" value="ZF_FPG_2"/>
    <property type="match status" value="1"/>
</dbReference>
<dbReference type="PANTHER" id="PTHR22993:SF9">
    <property type="entry name" value="FORMAMIDOPYRIMIDINE-DNA GLYCOSYLASE"/>
    <property type="match status" value="1"/>
</dbReference>
<protein>
    <recommendedName>
        <fullName evidence="15">Formamidopyrimidine-DNA glycosylase</fullName>
        <shortName evidence="15">Fapy-DNA glycosylase</shortName>
        <ecNumber evidence="15">3.2.2.23</ecNumber>
    </recommendedName>
    <alternativeName>
        <fullName evidence="15">DNA-(apurinic or apyrimidinic site) lyase MutM</fullName>
        <shortName evidence="15">AP lyase MutM</shortName>
        <ecNumber evidence="15">4.2.99.18</ecNumber>
    </alternativeName>
</protein>
<dbReference type="Proteomes" id="UP000285478">
    <property type="component" value="Chromosome"/>
</dbReference>
<feature type="active site" description="Proton donor; for delta-elimination activity" evidence="15">
    <location>
        <position position="261"/>
    </location>
</feature>
<evidence type="ECO:0000256" key="9">
    <source>
        <dbReference type="ARBA" id="ARBA00023125"/>
    </source>
</evidence>
<dbReference type="Pfam" id="PF01149">
    <property type="entry name" value="Fapy_DNA_glyco"/>
    <property type="match status" value="1"/>
</dbReference>
<evidence type="ECO:0000256" key="2">
    <source>
        <dbReference type="ARBA" id="ARBA00009409"/>
    </source>
</evidence>
<dbReference type="EC" id="3.2.2.23" evidence="15"/>
<evidence type="ECO:0000256" key="12">
    <source>
        <dbReference type="ARBA" id="ARBA00023268"/>
    </source>
</evidence>
<dbReference type="Pfam" id="PF06827">
    <property type="entry name" value="zf-FPG_IleRS"/>
    <property type="match status" value="1"/>
</dbReference>
<dbReference type="FunFam" id="1.10.8.50:FF:000003">
    <property type="entry name" value="Formamidopyrimidine-DNA glycosylase"/>
    <property type="match status" value="1"/>
</dbReference>
<dbReference type="SUPFAM" id="SSF46946">
    <property type="entry name" value="S13-like H2TH domain"/>
    <property type="match status" value="1"/>
</dbReference>
<comment type="catalytic activity">
    <reaction evidence="1 15">
        <text>Hydrolysis of DNA containing ring-opened 7-methylguanine residues, releasing 2,6-diamino-4-hydroxy-5-(N-methyl)formamidopyrimidine.</text>
        <dbReference type="EC" id="3.2.2.23"/>
    </reaction>
</comment>